<dbReference type="InterPro" id="IPR000836">
    <property type="entry name" value="PRTase_dom"/>
</dbReference>
<dbReference type="AlphaFoldDB" id="A0A6L7GXF6"/>
<evidence type="ECO:0008006" key="3">
    <source>
        <dbReference type="Google" id="ProtNLM"/>
    </source>
</evidence>
<dbReference type="SUPFAM" id="SSF53271">
    <property type="entry name" value="PRTase-like"/>
    <property type="match status" value="1"/>
</dbReference>
<name>A0A6L7GXF6_9ACTN</name>
<accession>A0A6L7GXF6</accession>
<evidence type="ECO:0000313" key="1">
    <source>
        <dbReference type="EMBL" id="MXP24333.1"/>
    </source>
</evidence>
<reference evidence="1 2" key="1">
    <citation type="submission" date="2019-11" db="EMBL/GenBank/DDBJ databases">
        <title>Gordonia sp. nov., a novel actinobacterium isolated from mangrove soil in Hainan.</title>
        <authorList>
            <person name="Huang X."/>
            <person name="Xie Y."/>
            <person name="Chu X."/>
            <person name="Xiao K."/>
        </authorList>
    </citation>
    <scope>NUCLEOTIDE SEQUENCE [LARGE SCALE GENOMIC DNA]</scope>
    <source>
        <strain evidence="1 2">HNM0687</strain>
    </source>
</reference>
<gene>
    <name evidence="1" type="ORF">GIY30_23715</name>
</gene>
<sequence>MKVLLNHPAIPLAGLGNLNLAIALDRYKTINTRLPASKWSNTRSGQAINDLKYQRHTATAMLRIDPDFHYLANGLSDVVQSHPAYSRASVVTSVPGSNGTGGSLGELLGRAVARKTGKPFVTALGPLRGPRKGDNPPDVTGAFYFEDQICGSCIVVDDVLWTGMSQNETARAARAVGATEVFGLAAAKTMRN</sequence>
<dbReference type="EMBL" id="WMBR01000011">
    <property type="protein sequence ID" value="MXP24333.1"/>
    <property type="molecule type" value="Genomic_DNA"/>
</dbReference>
<comment type="caution">
    <text evidence="1">The sequence shown here is derived from an EMBL/GenBank/DDBJ whole genome shotgun (WGS) entry which is preliminary data.</text>
</comment>
<dbReference type="InterPro" id="IPR029057">
    <property type="entry name" value="PRTase-like"/>
</dbReference>
<dbReference type="Gene3D" id="3.40.50.2020">
    <property type="match status" value="1"/>
</dbReference>
<dbReference type="Proteomes" id="UP000475545">
    <property type="component" value="Unassembled WGS sequence"/>
</dbReference>
<organism evidence="1 2">
    <name type="scientific">Gordonia mangrovi</name>
    <dbReference type="NCBI Taxonomy" id="2665643"/>
    <lineage>
        <taxon>Bacteria</taxon>
        <taxon>Bacillati</taxon>
        <taxon>Actinomycetota</taxon>
        <taxon>Actinomycetes</taxon>
        <taxon>Mycobacteriales</taxon>
        <taxon>Gordoniaceae</taxon>
        <taxon>Gordonia</taxon>
    </lineage>
</organism>
<dbReference type="CDD" id="cd06223">
    <property type="entry name" value="PRTases_typeI"/>
    <property type="match status" value="1"/>
</dbReference>
<keyword evidence="2" id="KW-1185">Reference proteome</keyword>
<dbReference type="RefSeq" id="WP_160904534.1">
    <property type="nucleotide sequence ID" value="NZ_CP102850.1"/>
</dbReference>
<protein>
    <recommendedName>
        <fullName evidence="3">Phosphoribosyltransferase</fullName>
    </recommendedName>
</protein>
<evidence type="ECO:0000313" key="2">
    <source>
        <dbReference type="Proteomes" id="UP000475545"/>
    </source>
</evidence>
<proteinExistence type="predicted"/>